<dbReference type="SUPFAM" id="SSF52540">
    <property type="entry name" value="P-loop containing nucleoside triphosphate hydrolases"/>
    <property type="match status" value="1"/>
</dbReference>
<feature type="domain" description="Thymidylate kinase-like" evidence="1">
    <location>
        <begin position="62"/>
        <end position="132"/>
    </location>
</feature>
<evidence type="ECO:0000313" key="2">
    <source>
        <dbReference type="EMBL" id="GAI17485.1"/>
    </source>
</evidence>
<dbReference type="Gene3D" id="3.40.50.300">
    <property type="entry name" value="P-loop containing nucleotide triphosphate hydrolases"/>
    <property type="match status" value="1"/>
</dbReference>
<dbReference type="Pfam" id="PF02223">
    <property type="entry name" value="Thymidylate_kin"/>
    <property type="match status" value="1"/>
</dbReference>
<organism evidence="2">
    <name type="scientific">marine sediment metagenome</name>
    <dbReference type="NCBI Taxonomy" id="412755"/>
    <lineage>
        <taxon>unclassified sequences</taxon>
        <taxon>metagenomes</taxon>
        <taxon>ecological metagenomes</taxon>
    </lineage>
</organism>
<proteinExistence type="predicted"/>
<dbReference type="InterPro" id="IPR027417">
    <property type="entry name" value="P-loop_NTPase"/>
</dbReference>
<comment type="caution">
    <text evidence="2">The sequence shown here is derived from an EMBL/GenBank/DDBJ whole genome shotgun (WGS) entry which is preliminary data.</text>
</comment>
<name>X1MS43_9ZZZZ</name>
<dbReference type="EMBL" id="BARV01004356">
    <property type="protein sequence ID" value="GAI17485.1"/>
    <property type="molecule type" value="Genomic_DNA"/>
</dbReference>
<reference evidence="2" key="1">
    <citation type="journal article" date="2014" name="Front. Microbiol.">
        <title>High frequency of phylogenetically diverse reductive dehalogenase-homologous genes in deep subseafloor sedimentary metagenomes.</title>
        <authorList>
            <person name="Kawai M."/>
            <person name="Futagami T."/>
            <person name="Toyoda A."/>
            <person name="Takaki Y."/>
            <person name="Nishi S."/>
            <person name="Hori S."/>
            <person name="Arai W."/>
            <person name="Tsubouchi T."/>
            <person name="Morono Y."/>
            <person name="Uchiyama I."/>
            <person name="Ito T."/>
            <person name="Fujiyama A."/>
            <person name="Inagaki F."/>
            <person name="Takami H."/>
        </authorList>
    </citation>
    <scope>NUCLEOTIDE SEQUENCE</scope>
    <source>
        <strain evidence="2">Expedition CK06-06</strain>
    </source>
</reference>
<dbReference type="AlphaFoldDB" id="X1MS43"/>
<sequence>KYYIEHLINFYREREVIVYKKKYHTERWSYLDLYNFTHKVAAFLIKKIPEIFLINFLRVKFQNPDIVFFLKVSPEVSLQRITIRSKEKQAHENKEFLQGLQQAYKIVCDILKKNTEINNIDTDNKTLEEVSNIISNRIYENH</sequence>
<accession>X1MS43</accession>
<protein>
    <recommendedName>
        <fullName evidence="1">Thymidylate kinase-like domain-containing protein</fullName>
    </recommendedName>
</protein>
<dbReference type="InterPro" id="IPR039430">
    <property type="entry name" value="Thymidylate_kin-like_dom"/>
</dbReference>
<feature type="non-terminal residue" evidence="2">
    <location>
        <position position="1"/>
    </location>
</feature>
<gene>
    <name evidence="2" type="ORF">S06H3_09736</name>
</gene>
<evidence type="ECO:0000259" key="1">
    <source>
        <dbReference type="Pfam" id="PF02223"/>
    </source>
</evidence>